<dbReference type="Gene3D" id="1.10.10.60">
    <property type="entry name" value="Homeodomain-like"/>
    <property type="match status" value="2"/>
</dbReference>
<dbReference type="InterPro" id="IPR001005">
    <property type="entry name" value="SANT/Myb"/>
</dbReference>
<feature type="coiled-coil region" evidence="9">
    <location>
        <begin position="246"/>
        <end position="293"/>
    </location>
</feature>
<keyword evidence="6" id="KW-0010">Activator</keyword>
<feature type="domain" description="Myb-like" evidence="12">
    <location>
        <begin position="481"/>
        <end position="535"/>
    </location>
</feature>
<dbReference type="Pfam" id="PF23082">
    <property type="entry name" value="Myb_DNA-binding_2"/>
    <property type="match status" value="2"/>
</dbReference>
<accession>A0A2G9SAK5</accession>
<comment type="subcellular location">
    <subcellularLocation>
        <location evidence="1">Cytoplasm</location>
        <location evidence="1">Cytosol</location>
    </subcellularLocation>
</comment>
<sequence>SLLCQVEPVGRWFEAFIKRRNRNVSASFQELEDEKESSEESEDEEFQLEEFALLKSLDPKDWKNQDHYAVLGLAKLRYKATQKQIKAALKLLILVKVQMSSTTVITIYNYRTVFVMFLAYEILSDPVKRRAFNSVDPTFDNSVPSKGEGKDNFFEVFAPVFERNSRWSNKKNVAKLGHMNTSIEDVDSFYSFWYNFDSWREFSYLDEEEKEKAEWHCDNYNLAPHHSLTEVDSWWTCSSQWTASMLRQAELEVVRLAKEKEEEEARQQALVAKKEKEIQKKAVKKERQRLRTSCKNWNYFSDNESDSVKMMEEIEKLCDRLELASLQSLNESLSGSSKEDGKTSVEKHIAEVNAQIKREKEQEEARMKQSTKSADQSGSGGGGSSKSWSEDDLQLLIKAVNLFPAGTNARWEVIANYMNLHSVSGTKRTAKDVINKAKSLQKLDPQQKDDINKKAFDKFKKEHKVVPPTVDNVVPSERFEGPSGDSVPWTTEEQKLLEQALKTYPVNTPERWERIADAVPGRSKKDCMKRYKELVEMVKAKKAAQEQVLNATKSKK</sequence>
<dbReference type="SUPFAM" id="SSF46565">
    <property type="entry name" value="Chaperone J-domain"/>
    <property type="match status" value="1"/>
</dbReference>
<feature type="domain" description="J" evidence="11">
    <location>
        <begin position="66"/>
        <end position="136"/>
    </location>
</feature>
<evidence type="ECO:0000256" key="4">
    <source>
        <dbReference type="ARBA" id="ARBA00022737"/>
    </source>
</evidence>
<dbReference type="CDD" id="cd00167">
    <property type="entry name" value="SANT"/>
    <property type="match status" value="2"/>
</dbReference>
<evidence type="ECO:0000256" key="9">
    <source>
        <dbReference type="SAM" id="Coils"/>
    </source>
</evidence>
<dbReference type="InterPro" id="IPR009057">
    <property type="entry name" value="Homeodomain-like_sf"/>
</dbReference>
<dbReference type="SUPFAM" id="SSF46689">
    <property type="entry name" value="Homeodomain-like"/>
    <property type="match status" value="2"/>
</dbReference>
<keyword evidence="9" id="KW-0175">Coiled coil</keyword>
<dbReference type="InterPro" id="IPR044634">
    <property type="entry name" value="Zuotin/DnaJC2"/>
</dbReference>
<gene>
    <name evidence="15" type="ORF">AB205_0037130</name>
</gene>
<dbReference type="GO" id="GO:0006325">
    <property type="term" value="P:chromatin organization"/>
    <property type="evidence" value="ECO:0007669"/>
    <property type="project" value="UniProtKB-KW"/>
</dbReference>
<protein>
    <recommendedName>
        <fullName evidence="2">DnaJ homolog subfamily C member 2</fullName>
    </recommendedName>
</protein>
<dbReference type="GO" id="GO:0051083">
    <property type="term" value="P:'de novo' cotranslational protein folding"/>
    <property type="evidence" value="ECO:0007669"/>
    <property type="project" value="InterPro"/>
</dbReference>
<evidence type="ECO:0000313" key="15">
    <source>
        <dbReference type="EMBL" id="PIO37180.1"/>
    </source>
</evidence>
<dbReference type="Pfam" id="PF21884">
    <property type="entry name" value="ZUO1-like_ZHD"/>
    <property type="match status" value="1"/>
</dbReference>
<keyword evidence="5" id="KW-0156">Chromatin regulator</keyword>
<keyword evidence="3" id="KW-0963">Cytoplasm</keyword>
<feature type="non-terminal residue" evidence="15">
    <location>
        <position position="1"/>
    </location>
</feature>
<keyword evidence="7" id="KW-0143">Chaperone</keyword>
<dbReference type="GO" id="GO:0005829">
    <property type="term" value="C:cytosol"/>
    <property type="evidence" value="ECO:0007669"/>
    <property type="project" value="UniProtKB-SubCell"/>
</dbReference>
<dbReference type="PANTHER" id="PTHR43999">
    <property type="entry name" value="DNAJ HOMOLOG SUBFAMILY C MEMBER 2"/>
    <property type="match status" value="1"/>
</dbReference>
<evidence type="ECO:0000256" key="3">
    <source>
        <dbReference type="ARBA" id="ARBA00022490"/>
    </source>
</evidence>
<keyword evidence="8" id="KW-0539">Nucleus</keyword>
<feature type="domain" description="SANT" evidence="13">
    <location>
        <begin position="484"/>
        <end position="539"/>
    </location>
</feature>
<dbReference type="PROSITE" id="PS51293">
    <property type="entry name" value="SANT"/>
    <property type="match status" value="1"/>
</dbReference>
<dbReference type="OrthoDB" id="1690618at2759"/>
<evidence type="ECO:0000259" key="13">
    <source>
        <dbReference type="PROSITE" id="PS51293"/>
    </source>
</evidence>
<dbReference type="InterPro" id="IPR032003">
    <property type="entry name" value="RAC_head"/>
</dbReference>
<evidence type="ECO:0000256" key="5">
    <source>
        <dbReference type="ARBA" id="ARBA00022853"/>
    </source>
</evidence>
<dbReference type="SMART" id="SM00717">
    <property type="entry name" value="SANT"/>
    <property type="match status" value="2"/>
</dbReference>
<dbReference type="Gene3D" id="1.10.8.840">
    <property type="entry name" value="Ribosome-associated complex head domain"/>
    <property type="match status" value="1"/>
</dbReference>
<organism evidence="15 16">
    <name type="scientific">Aquarana catesbeiana</name>
    <name type="common">American bullfrog</name>
    <name type="synonym">Rana catesbeiana</name>
    <dbReference type="NCBI Taxonomy" id="8400"/>
    <lineage>
        <taxon>Eukaryota</taxon>
        <taxon>Metazoa</taxon>
        <taxon>Chordata</taxon>
        <taxon>Craniata</taxon>
        <taxon>Vertebrata</taxon>
        <taxon>Euteleostomi</taxon>
        <taxon>Amphibia</taxon>
        <taxon>Batrachia</taxon>
        <taxon>Anura</taxon>
        <taxon>Neobatrachia</taxon>
        <taxon>Ranoidea</taxon>
        <taxon>Ranidae</taxon>
        <taxon>Aquarana</taxon>
    </lineage>
</organism>
<evidence type="ECO:0000256" key="7">
    <source>
        <dbReference type="ARBA" id="ARBA00023186"/>
    </source>
</evidence>
<dbReference type="InterPro" id="IPR036869">
    <property type="entry name" value="J_dom_sf"/>
</dbReference>
<proteinExistence type="predicted"/>
<dbReference type="Pfam" id="PF16717">
    <property type="entry name" value="RAC_head"/>
    <property type="match status" value="1"/>
</dbReference>
<evidence type="ECO:0000256" key="2">
    <source>
        <dbReference type="ARBA" id="ARBA00014469"/>
    </source>
</evidence>
<feature type="region of interest" description="Disordered" evidence="10">
    <location>
        <begin position="354"/>
        <end position="387"/>
    </location>
</feature>
<feature type="compositionally biased region" description="Basic and acidic residues" evidence="10">
    <location>
        <begin position="354"/>
        <end position="367"/>
    </location>
</feature>
<evidence type="ECO:0000259" key="14">
    <source>
        <dbReference type="PROSITE" id="PS51294"/>
    </source>
</evidence>
<evidence type="ECO:0000256" key="6">
    <source>
        <dbReference type="ARBA" id="ARBA00023159"/>
    </source>
</evidence>
<dbReference type="InterPro" id="IPR001623">
    <property type="entry name" value="DnaJ_domain"/>
</dbReference>
<dbReference type="Proteomes" id="UP000228934">
    <property type="component" value="Unassembled WGS sequence"/>
</dbReference>
<dbReference type="FunFam" id="1.10.10.60:FF:000180">
    <property type="entry name" value="DnaJ (Hsp40) homolog, subfamily C, member 2"/>
    <property type="match status" value="1"/>
</dbReference>
<evidence type="ECO:0000259" key="11">
    <source>
        <dbReference type="PROSITE" id="PS50076"/>
    </source>
</evidence>
<keyword evidence="4" id="KW-0677">Repeat</keyword>
<evidence type="ECO:0000259" key="12">
    <source>
        <dbReference type="PROSITE" id="PS50090"/>
    </source>
</evidence>
<reference evidence="16" key="1">
    <citation type="journal article" date="2017" name="Nat. Commun.">
        <title>The North American bullfrog draft genome provides insight into hormonal regulation of long noncoding RNA.</title>
        <authorList>
            <person name="Hammond S.A."/>
            <person name="Warren R.L."/>
            <person name="Vandervalk B.P."/>
            <person name="Kucuk E."/>
            <person name="Khan H."/>
            <person name="Gibb E.A."/>
            <person name="Pandoh P."/>
            <person name="Kirk H."/>
            <person name="Zhao Y."/>
            <person name="Jones M."/>
            <person name="Mungall A.J."/>
            <person name="Coope R."/>
            <person name="Pleasance S."/>
            <person name="Moore R.A."/>
            <person name="Holt R.A."/>
            <person name="Round J.M."/>
            <person name="Ohora S."/>
            <person name="Walle B.V."/>
            <person name="Veldhoen N."/>
            <person name="Helbing C.C."/>
            <person name="Birol I."/>
        </authorList>
    </citation>
    <scope>NUCLEOTIDE SEQUENCE [LARGE SCALE GENOMIC DNA]</scope>
</reference>
<dbReference type="GO" id="GO:0043022">
    <property type="term" value="F:ribosome binding"/>
    <property type="evidence" value="ECO:0007669"/>
    <property type="project" value="InterPro"/>
</dbReference>
<dbReference type="PANTHER" id="PTHR43999:SF1">
    <property type="entry name" value="DNAJ HOMOLOG SUBFAMILY C MEMBER 2"/>
    <property type="match status" value="1"/>
</dbReference>
<evidence type="ECO:0000256" key="8">
    <source>
        <dbReference type="ARBA" id="ARBA00023242"/>
    </source>
</evidence>
<feature type="domain" description="HTH myb-type" evidence="14">
    <location>
        <begin position="488"/>
        <end position="539"/>
    </location>
</feature>
<keyword evidence="16" id="KW-1185">Reference proteome</keyword>
<dbReference type="PROSITE" id="PS50090">
    <property type="entry name" value="MYB_LIKE"/>
    <property type="match status" value="1"/>
</dbReference>
<dbReference type="GO" id="GO:0030544">
    <property type="term" value="F:Hsp70 protein binding"/>
    <property type="evidence" value="ECO:0007669"/>
    <property type="project" value="InterPro"/>
</dbReference>
<evidence type="ECO:0000313" key="16">
    <source>
        <dbReference type="Proteomes" id="UP000228934"/>
    </source>
</evidence>
<evidence type="ECO:0000256" key="1">
    <source>
        <dbReference type="ARBA" id="ARBA00004514"/>
    </source>
</evidence>
<dbReference type="InterPro" id="IPR042569">
    <property type="entry name" value="RAC_head_sf"/>
</dbReference>
<evidence type="ECO:0000256" key="10">
    <source>
        <dbReference type="SAM" id="MobiDB-lite"/>
    </source>
</evidence>
<dbReference type="AlphaFoldDB" id="A0A2G9SAK5"/>
<dbReference type="PROSITE" id="PS51294">
    <property type="entry name" value="HTH_MYB"/>
    <property type="match status" value="1"/>
</dbReference>
<dbReference type="InterPro" id="IPR054076">
    <property type="entry name" value="ZUO1-like_ZHD"/>
</dbReference>
<dbReference type="EMBL" id="KV926708">
    <property type="protein sequence ID" value="PIO37180.1"/>
    <property type="molecule type" value="Genomic_DNA"/>
</dbReference>
<dbReference type="GO" id="GO:0006450">
    <property type="term" value="P:regulation of translational fidelity"/>
    <property type="evidence" value="ECO:0007669"/>
    <property type="project" value="InterPro"/>
</dbReference>
<dbReference type="InterPro" id="IPR017930">
    <property type="entry name" value="Myb_dom"/>
</dbReference>
<dbReference type="PROSITE" id="PS50076">
    <property type="entry name" value="DNAJ_2"/>
    <property type="match status" value="1"/>
</dbReference>
<name>A0A2G9SAK5_AQUCT</name>
<dbReference type="FunFam" id="1.10.8.840:FF:000001">
    <property type="entry name" value="dnaJ homolog subfamily C member 2 isoform X1"/>
    <property type="match status" value="1"/>
</dbReference>
<dbReference type="InterPro" id="IPR017884">
    <property type="entry name" value="SANT_dom"/>
</dbReference>